<dbReference type="Proteomes" id="UP000095286">
    <property type="component" value="Unplaced"/>
</dbReference>
<evidence type="ECO:0000313" key="2">
    <source>
        <dbReference type="WBParaSite" id="RSKR_0000580700.1"/>
    </source>
</evidence>
<dbReference type="WBParaSite" id="RSKR_0000580700.1">
    <property type="protein sequence ID" value="RSKR_0000580700.1"/>
    <property type="gene ID" value="RSKR_0000580700"/>
</dbReference>
<organism evidence="1 2">
    <name type="scientific">Rhabditophanes sp. KR3021</name>
    <dbReference type="NCBI Taxonomy" id="114890"/>
    <lineage>
        <taxon>Eukaryota</taxon>
        <taxon>Metazoa</taxon>
        <taxon>Ecdysozoa</taxon>
        <taxon>Nematoda</taxon>
        <taxon>Chromadorea</taxon>
        <taxon>Rhabditida</taxon>
        <taxon>Tylenchina</taxon>
        <taxon>Panagrolaimomorpha</taxon>
        <taxon>Strongyloidoidea</taxon>
        <taxon>Alloionematidae</taxon>
        <taxon>Rhabditophanes</taxon>
    </lineage>
</organism>
<reference evidence="2" key="1">
    <citation type="submission" date="2016-11" db="UniProtKB">
        <authorList>
            <consortium name="WormBaseParasite"/>
        </authorList>
    </citation>
    <scope>IDENTIFICATION</scope>
    <source>
        <strain evidence="2">KR3021</strain>
    </source>
</reference>
<proteinExistence type="predicted"/>
<evidence type="ECO:0000313" key="1">
    <source>
        <dbReference type="Proteomes" id="UP000095286"/>
    </source>
</evidence>
<sequence length="804" mass="91913">MSSTEDQEKVFHFLKLPKKFSINQHAEYNGIRVERDDLDLIASTDSTYGPSNYQYVSSATCLRGVPEVPRSRESTRRSIRSARFEGSSIEYTSFSQILRDFCARTSSHGIPFVGSSSFFGRYVWLFFFIVALLLFIFQTYWTLSEYFQYRTIIEMQLKFEPAPFPAVTICNLNPFKASKLREFDEIKQGLAIWEKAMNQIDSMKSKQAINIRKKRHAQFHVVYVRCVCNSPEEQCVPQRNPLDVNTTVCLCYEESVTGDIWPCYPSSVWKEKTCYHCASSQACDDPDRAPNITSILTDAEETPCLCQSISHHCIKKTQTEIKWWNPNNYTIYPVTTTTMAPPEVEEAFGLNDLKDRGAITTKTKENLIFLVAAMPKEVRKALSYTLDEFVLRCSFNSEDCDLKRDFQLHMDPEYGNCYTFNFNDSVELKSSRSGPAYRTASRPGPMYGLRLLLNVDQSDYMPTTEASGVRLVVHEQDQEPFPDTFGYSAPTGFVSSFGLKTKLLQRLDTPYGQCSDTFRPEGYIYAEHYSPEGCYRNCFQHMILSNCGCGDPRFPLGNDTYKPCDARDPVQRSCLTNLTNTLGGFHHLQEDCHCVQPCTEYAFEAAYSAAAWPALNFNIGADCPAVESITNDSSACKEYYRLHTAYIEIYYEQLNFEMLKETAGYTLVNLFSAFGGNIGLWIGFSIITVLEVLELMCECIYYAAYKKPTRFVKNKRRKELNSKLQFESNLLVTPQILSVEQRKASTQDVYRRNFVPKESHDSKSHIESIDKDRSLWKSKSCEKILNHSHSIKSSKTDSSSLDST</sequence>
<protein>
    <submittedName>
        <fullName evidence="2">Degenerin unc-8</fullName>
    </submittedName>
</protein>
<name>A0AC35TYL5_9BILA</name>
<accession>A0AC35TYL5</accession>